<dbReference type="GO" id="GO:0006260">
    <property type="term" value="P:DNA replication"/>
    <property type="evidence" value="ECO:0007669"/>
    <property type="project" value="InterPro"/>
</dbReference>
<dbReference type="AlphaFoldDB" id="A0A928TSY7"/>
<dbReference type="InterPro" id="IPR000424">
    <property type="entry name" value="Primosome_PriB/ssb"/>
</dbReference>
<dbReference type="CDD" id="cd04496">
    <property type="entry name" value="SSB_OBF"/>
    <property type="match status" value="1"/>
</dbReference>
<dbReference type="SUPFAM" id="SSF50249">
    <property type="entry name" value="Nucleic acid-binding proteins"/>
    <property type="match status" value="1"/>
</dbReference>
<evidence type="ECO:0000313" key="5">
    <source>
        <dbReference type="Proteomes" id="UP000710385"/>
    </source>
</evidence>
<dbReference type="PROSITE" id="PS50935">
    <property type="entry name" value="SSB"/>
    <property type="match status" value="1"/>
</dbReference>
<dbReference type="PIRSF" id="PIRSF002070">
    <property type="entry name" value="SSB"/>
    <property type="match status" value="1"/>
</dbReference>
<name>A0A928TSY7_UNCKA</name>
<evidence type="ECO:0000313" key="4">
    <source>
        <dbReference type="EMBL" id="MBE7525198.1"/>
    </source>
</evidence>
<comment type="subunit">
    <text evidence="2">Homotetramer.</text>
</comment>
<dbReference type="Proteomes" id="UP000710385">
    <property type="component" value="Unassembled WGS sequence"/>
</dbReference>
<accession>A0A928TSY7</accession>
<sequence length="147" mass="16332">MNLNRAMIIGNLTRDPEVRTTTSGQTVANFAVATNSMWTDAQGQKQERTEFHNVVAWARLGEIVGQYLTKGRKVYVEGRLQTRDWETPDGQKRQRTEIVAENVIMLDKAPQSGEPLQAATPVPAHAGAPAVEKTMGEEEIKVEDIPF</sequence>
<dbReference type="InterPro" id="IPR011344">
    <property type="entry name" value="ssDNA-bd"/>
</dbReference>
<organism evidence="4 5">
    <name type="scientific">candidate division WWE3 bacterium</name>
    <dbReference type="NCBI Taxonomy" id="2053526"/>
    <lineage>
        <taxon>Bacteria</taxon>
        <taxon>Katanobacteria</taxon>
    </lineage>
</organism>
<gene>
    <name evidence="4" type="ORF">HS096_02295</name>
</gene>
<keyword evidence="1 2" id="KW-0238">DNA-binding</keyword>
<dbReference type="GO" id="GO:0009295">
    <property type="term" value="C:nucleoid"/>
    <property type="evidence" value="ECO:0007669"/>
    <property type="project" value="TreeGrafter"/>
</dbReference>
<proteinExistence type="inferred from homology"/>
<comment type="caution">
    <text evidence="2">Lacks conserved residue(s) required for the propagation of feature annotation.</text>
</comment>
<protein>
    <recommendedName>
        <fullName evidence="2 3">Single-stranded DNA-binding protein</fullName>
        <shortName evidence="2">SSB</shortName>
    </recommendedName>
</protein>
<dbReference type="GO" id="GO:0003697">
    <property type="term" value="F:single-stranded DNA binding"/>
    <property type="evidence" value="ECO:0007669"/>
    <property type="project" value="UniProtKB-UniRule"/>
</dbReference>
<dbReference type="InterPro" id="IPR012340">
    <property type="entry name" value="NA-bd_OB-fold"/>
</dbReference>
<comment type="caution">
    <text evidence="4">The sequence shown here is derived from an EMBL/GenBank/DDBJ whole genome shotgun (WGS) entry which is preliminary data.</text>
</comment>
<evidence type="ECO:0000256" key="1">
    <source>
        <dbReference type="ARBA" id="ARBA00023125"/>
    </source>
</evidence>
<dbReference type="HAMAP" id="MF_00984">
    <property type="entry name" value="SSB"/>
    <property type="match status" value="1"/>
</dbReference>
<dbReference type="NCBIfam" id="TIGR00621">
    <property type="entry name" value="ssb"/>
    <property type="match status" value="1"/>
</dbReference>
<dbReference type="Pfam" id="PF00436">
    <property type="entry name" value="SSB"/>
    <property type="match status" value="1"/>
</dbReference>
<dbReference type="PANTHER" id="PTHR10302">
    <property type="entry name" value="SINGLE-STRANDED DNA-BINDING PROTEIN"/>
    <property type="match status" value="1"/>
</dbReference>
<evidence type="ECO:0000256" key="3">
    <source>
        <dbReference type="PIRNR" id="PIRNR002070"/>
    </source>
</evidence>
<evidence type="ECO:0000256" key="2">
    <source>
        <dbReference type="HAMAP-Rule" id="MF_00984"/>
    </source>
</evidence>
<dbReference type="Gene3D" id="2.40.50.140">
    <property type="entry name" value="Nucleic acid-binding proteins"/>
    <property type="match status" value="1"/>
</dbReference>
<reference evidence="4" key="1">
    <citation type="submission" date="2020-05" db="EMBL/GenBank/DDBJ databases">
        <title>High-Quality Genomes of Partial-Nitritation/Anammox System by Hierarchical Clustering Based Hybrid Assembly.</title>
        <authorList>
            <person name="Liu L."/>
            <person name="Wang Y."/>
            <person name="Che Y."/>
            <person name="Chen Y."/>
            <person name="Xia Y."/>
            <person name="Luo R."/>
            <person name="Cheng S.H."/>
            <person name="Zheng C."/>
            <person name="Zhang T."/>
        </authorList>
    </citation>
    <scope>NUCLEOTIDE SEQUENCE</scope>
    <source>
        <strain evidence="4">H1_PAT1</strain>
    </source>
</reference>
<dbReference type="PANTHER" id="PTHR10302:SF27">
    <property type="entry name" value="SINGLE-STRANDED DNA-BINDING PROTEIN"/>
    <property type="match status" value="1"/>
</dbReference>
<dbReference type="EMBL" id="JABTTY010000001">
    <property type="protein sequence ID" value="MBE7525198.1"/>
    <property type="molecule type" value="Genomic_DNA"/>
</dbReference>